<evidence type="ECO:0000313" key="3">
    <source>
        <dbReference type="Proteomes" id="UP000236333"/>
    </source>
</evidence>
<comment type="caution">
    <text evidence="2">The sequence shown here is derived from an EMBL/GenBank/DDBJ whole genome shotgun (WGS) entry which is preliminary data.</text>
</comment>
<accession>A0A2J8A3L3</accession>
<feature type="region of interest" description="Disordered" evidence="1">
    <location>
        <begin position="105"/>
        <end position="128"/>
    </location>
</feature>
<evidence type="ECO:0000313" key="2">
    <source>
        <dbReference type="EMBL" id="PNH07119.1"/>
    </source>
</evidence>
<feature type="compositionally biased region" description="Polar residues" evidence="1">
    <location>
        <begin position="112"/>
        <end position="128"/>
    </location>
</feature>
<proteinExistence type="predicted"/>
<name>A0A2J8A3L3_9CHLO</name>
<evidence type="ECO:0000256" key="1">
    <source>
        <dbReference type="SAM" id="MobiDB-lite"/>
    </source>
</evidence>
<dbReference type="EMBL" id="PGGS01000196">
    <property type="protein sequence ID" value="PNH07119.1"/>
    <property type="molecule type" value="Genomic_DNA"/>
</dbReference>
<protein>
    <submittedName>
        <fullName evidence="2">Uncharacterized protein</fullName>
    </submittedName>
</protein>
<organism evidence="2 3">
    <name type="scientific">Tetrabaena socialis</name>
    <dbReference type="NCBI Taxonomy" id="47790"/>
    <lineage>
        <taxon>Eukaryota</taxon>
        <taxon>Viridiplantae</taxon>
        <taxon>Chlorophyta</taxon>
        <taxon>core chlorophytes</taxon>
        <taxon>Chlorophyceae</taxon>
        <taxon>CS clade</taxon>
        <taxon>Chlamydomonadales</taxon>
        <taxon>Tetrabaenaceae</taxon>
        <taxon>Tetrabaena</taxon>
    </lineage>
</organism>
<sequence>MGNTEQPKLAAAALRLTSAVRENRWAEVLTRAMGSTDTDRPRAAGPPPCSTSCCRQARSRAAVALSPPDSSGSGSRYAEWRRTCSSCAALLPSTLPVYMKRSALSARAEQPKSATRLKTTTQSASSSLPNKVAKLLKEGTRGQLGSIEAVLQAAAALRAPHS</sequence>
<gene>
    <name evidence="2" type="ORF">TSOC_006455</name>
</gene>
<dbReference type="Proteomes" id="UP000236333">
    <property type="component" value="Unassembled WGS sequence"/>
</dbReference>
<reference evidence="2 3" key="1">
    <citation type="journal article" date="2017" name="Mol. Biol. Evol.">
        <title>The 4-celled Tetrabaena socialis nuclear genome reveals the essential components for genetic control of cell number at the origin of multicellularity in the volvocine lineage.</title>
        <authorList>
            <person name="Featherston J."/>
            <person name="Arakaki Y."/>
            <person name="Hanschen E.R."/>
            <person name="Ferris P.J."/>
            <person name="Michod R.E."/>
            <person name="Olson B.J.S.C."/>
            <person name="Nozaki H."/>
            <person name="Durand P.M."/>
        </authorList>
    </citation>
    <scope>NUCLEOTIDE SEQUENCE [LARGE SCALE GENOMIC DNA]</scope>
    <source>
        <strain evidence="2 3">NIES-571</strain>
    </source>
</reference>
<keyword evidence="3" id="KW-1185">Reference proteome</keyword>
<dbReference type="AlphaFoldDB" id="A0A2J8A3L3"/>